<comment type="caution">
    <text evidence="2">The sequence shown here is derived from an EMBL/GenBank/DDBJ whole genome shotgun (WGS) entry which is preliminary data.</text>
</comment>
<gene>
    <name evidence="2" type="ORF">FOL46_004273</name>
    <name evidence="1" type="ORF">FOZ61_004608</name>
</gene>
<feature type="non-terminal residue" evidence="2">
    <location>
        <position position="135"/>
    </location>
</feature>
<dbReference type="AlphaFoldDB" id="A0A7J6KKB9"/>
<evidence type="ECO:0000313" key="3">
    <source>
        <dbReference type="Proteomes" id="UP000570595"/>
    </source>
</evidence>
<evidence type="ECO:0000313" key="2">
    <source>
        <dbReference type="EMBL" id="KAF4647424.1"/>
    </source>
</evidence>
<proteinExistence type="predicted"/>
<evidence type="ECO:0000313" key="1">
    <source>
        <dbReference type="EMBL" id="KAF4647135.1"/>
    </source>
</evidence>
<reference evidence="3 4" key="1">
    <citation type="submission" date="2020-04" db="EMBL/GenBank/DDBJ databases">
        <title>Perkinsus olseni comparative genomics.</title>
        <authorList>
            <person name="Bogema D.R."/>
        </authorList>
    </citation>
    <scope>NUCLEOTIDE SEQUENCE [LARGE SCALE GENOMIC DNA]</scope>
    <source>
        <strain evidence="1">ATCC PRA-179</strain>
        <strain evidence="2">ATCC PRA-31</strain>
    </source>
</reference>
<sequence length="135" mass="15774">EDDVKNRPAINPVKHEYPVLDWSQNIIIFPEDRLDDYLGDLCDEDLRKFLMLRLEDFQLPQLDFEIEVVRLLADLRLLNERVKAPPRDWAFEAPSLEEFLGGIPGGDGFYSVLDIKDAFHSVQLSPRVKKYMTIR</sequence>
<organism evidence="2 4">
    <name type="scientific">Perkinsus olseni</name>
    <name type="common">Perkinsus atlanticus</name>
    <dbReference type="NCBI Taxonomy" id="32597"/>
    <lineage>
        <taxon>Eukaryota</taxon>
        <taxon>Sar</taxon>
        <taxon>Alveolata</taxon>
        <taxon>Perkinsozoa</taxon>
        <taxon>Perkinsea</taxon>
        <taxon>Perkinsida</taxon>
        <taxon>Perkinsidae</taxon>
        <taxon>Perkinsus</taxon>
    </lineage>
</organism>
<dbReference type="InterPro" id="IPR043502">
    <property type="entry name" value="DNA/RNA_pol_sf"/>
</dbReference>
<dbReference type="Proteomes" id="UP000572268">
    <property type="component" value="Unassembled WGS sequence"/>
</dbReference>
<dbReference type="SUPFAM" id="SSF56672">
    <property type="entry name" value="DNA/RNA polymerases"/>
    <property type="match status" value="1"/>
</dbReference>
<protein>
    <recommendedName>
        <fullName evidence="5">Reverse transcriptase domain-containing protein</fullName>
    </recommendedName>
</protein>
<name>A0A7J6KKB9_PEROL</name>
<accession>A0A7J6KKB9</accession>
<feature type="non-terminal residue" evidence="2">
    <location>
        <position position="1"/>
    </location>
</feature>
<dbReference type="EMBL" id="JABANN010002613">
    <property type="protein sequence ID" value="KAF4647424.1"/>
    <property type="molecule type" value="Genomic_DNA"/>
</dbReference>
<dbReference type="Proteomes" id="UP000570595">
    <property type="component" value="Unassembled WGS sequence"/>
</dbReference>
<dbReference type="EMBL" id="JABAHT010002607">
    <property type="protein sequence ID" value="KAF4647135.1"/>
    <property type="molecule type" value="Genomic_DNA"/>
</dbReference>
<evidence type="ECO:0008006" key="5">
    <source>
        <dbReference type="Google" id="ProtNLM"/>
    </source>
</evidence>
<dbReference type="OrthoDB" id="8039770at2759"/>
<evidence type="ECO:0000313" key="4">
    <source>
        <dbReference type="Proteomes" id="UP000572268"/>
    </source>
</evidence>